<dbReference type="Pfam" id="PF01965">
    <property type="entry name" value="DJ-1_PfpI"/>
    <property type="match status" value="1"/>
</dbReference>
<dbReference type="PANTHER" id="PTHR43130:SF3">
    <property type="entry name" value="HTH-TYPE TRANSCRIPTIONAL REGULATOR RV1931C"/>
    <property type="match status" value="1"/>
</dbReference>
<dbReference type="GeneID" id="93584323"/>
<dbReference type="InterPro" id="IPR002818">
    <property type="entry name" value="DJ-1/PfpI"/>
</dbReference>
<reference evidence="2 3" key="1">
    <citation type="submission" date="2019-01" db="EMBL/GenBank/DDBJ databases">
        <title>Intercellular communication is required for trap formation in the nematode-trapping fungus Duddingtonia flagrans.</title>
        <authorList>
            <person name="Youssar L."/>
            <person name="Wernet V."/>
            <person name="Hensel N."/>
            <person name="Hildebrandt H.-G."/>
            <person name="Fischer R."/>
        </authorList>
    </citation>
    <scope>NUCLEOTIDE SEQUENCE [LARGE SCALE GENOMIC DNA]</scope>
    <source>
        <strain evidence="2 3">CBS H-5679</strain>
    </source>
</reference>
<dbReference type="InterPro" id="IPR052158">
    <property type="entry name" value="INH-QAR"/>
</dbReference>
<dbReference type="Gene3D" id="3.40.50.880">
    <property type="match status" value="1"/>
</dbReference>
<protein>
    <recommendedName>
        <fullName evidence="1">DJ-1/PfpI domain-containing protein</fullName>
    </recommendedName>
</protein>
<feature type="domain" description="DJ-1/PfpI" evidence="1">
    <location>
        <begin position="12"/>
        <end position="101"/>
    </location>
</feature>
<dbReference type="SUPFAM" id="SSF52317">
    <property type="entry name" value="Class I glutamine amidotransferase-like"/>
    <property type="match status" value="1"/>
</dbReference>
<dbReference type="EMBL" id="SAEB01000003">
    <property type="protein sequence ID" value="RVD87803.1"/>
    <property type="molecule type" value="Genomic_DNA"/>
</dbReference>
<accession>A0A437A9A1</accession>
<comment type="caution">
    <text evidence="2">The sequence shown here is derived from an EMBL/GenBank/DDBJ whole genome shotgun (WGS) entry which is preliminary data.</text>
</comment>
<dbReference type="AlphaFoldDB" id="A0A437A9A1"/>
<dbReference type="InterPro" id="IPR029062">
    <property type="entry name" value="Class_I_gatase-like"/>
</dbReference>
<dbReference type="Proteomes" id="UP000283090">
    <property type="component" value="Unassembled WGS sequence"/>
</dbReference>
<dbReference type="PANTHER" id="PTHR43130">
    <property type="entry name" value="ARAC-FAMILY TRANSCRIPTIONAL REGULATOR"/>
    <property type="match status" value="1"/>
</dbReference>
<dbReference type="OrthoDB" id="543156at2759"/>
<proteinExistence type="predicted"/>
<dbReference type="STRING" id="97331.A0A437A9A1"/>
<organism evidence="2 3">
    <name type="scientific">Arthrobotrys flagrans</name>
    <name type="common">Nematode-trapping fungus</name>
    <name type="synonym">Trichothecium flagrans</name>
    <dbReference type="NCBI Taxonomy" id="97331"/>
    <lineage>
        <taxon>Eukaryota</taxon>
        <taxon>Fungi</taxon>
        <taxon>Dikarya</taxon>
        <taxon>Ascomycota</taxon>
        <taxon>Pezizomycotina</taxon>
        <taxon>Orbiliomycetes</taxon>
        <taxon>Orbiliales</taxon>
        <taxon>Orbiliaceae</taxon>
        <taxon>Arthrobotrys</taxon>
    </lineage>
</organism>
<evidence type="ECO:0000313" key="3">
    <source>
        <dbReference type="Proteomes" id="UP000283090"/>
    </source>
</evidence>
<dbReference type="RefSeq" id="XP_067493347.1">
    <property type="nucleotide sequence ID" value="XM_067630733.1"/>
</dbReference>
<gene>
    <name evidence="2" type="ORF">DFL_002012</name>
</gene>
<dbReference type="VEuPathDB" id="FungiDB:DFL_002012"/>
<evidence type="ECO:0000313" key="2">
    <source>
        <dbReference type="EMBL" id="RVD87803.1"/>
    </source>
</evidence>
<name>A0A437A9A1_ARTFL</name>
<evidence type="ECO:0000259" key="1">
    <source>
        <dbReference type="Pfam" id="PF01965"/>
    </source>
</evidence>
<sequence>MSAIAGSEDPIKVLITLHPGFDLLDFAGPLEVLSHTKQDINDPESNAFDVTIASVTDDLKVFSNQGAVIEANISIKEALETLNDYEILIVPGGGTPKEIDLKAIHLTPPPQVAIIKAFADLQKTEVERAEDEQADLKRERTLMSVCTGSLFLAQAGVLQGLYATTHPDHDVQLEMICQHASAHDTQNRTEVITGCRYVVNNARFDIPDEDEEPEANPFIQSYDQFILSKKERRKSSARRGSVSHKLAMLAESVGTKSEKRLGGLRVITAGGVMSGIDAALYVSSAYVSVEAAEESARIIQHFDWQKGVVVDSVDFEKVTTSDMY</sequence>
<keyword evidence="3" id="KW-1185">Reference proteome</keyword>